<dbReference type="InterPro" id="IPR027417">
    <property type="entry name" value="P-loop_NTPase"/>
</dbReference>
<keyword evidence="3" id="KW-0547">Nucleotide-binding</keyword>
<dbReference type="Pfam" id="PF00005">
    <property type="entry name" value="ABC_tran"/>
    <property type="match status" value="1"/>
</dbReference>
<dbReference type="EMBL" id="CP151632">
    <property type="protein sequence ID" value="WZO35679.1"/>
    <property type="molecule type" value="Genomic_DNA"/>
</dbReference>
<proteinExistence type="inferred from homology"/>
<dbReference type="GO" id="GO:0005524">
    <property type="term" value="F:ATP binding"/>
    <property type="evidence" value="ECO:0007669"/>
    <property type="project" value="UniProtKB-KW"/>
</dbReference>
<evidence type="ECO:0000256" key="2">
    <source>
        <dbReference type="ARBA" id="ARBA00022448"/>
    </source>
</evidence>
<evidence type="ECO:0000256" key="4">
    <source>
        <dbReference type="ARBA" id="ARBA00022840"/>
    </source>
</evidence>
<evidence type="ECO:0000259" key="6">
    <source>
        <dbReference type="PROSITE" id="PS50893"/>
    </source>
</evidence>
<feature type="compositionally biased region" description="Pro residues" evidence="5">
    <location>
        <begin position="312"/>
        <end position="360"/>
    </location>
</feature>
<dbReference type="AlphaFoldDB" id="A0AAU6SFG7"/>
<dbReference type="CDD" id="cd03230">
    <property type="entry name" value="ABC_DR_subfamily_A"/>
    <property type="match status" value="1"/>
</dbReference>
<dbReference type="InterPro" id="IPR003593">
    <property type="entry name" value="AAA+_ATPase"/>
</dbReference>
<protein>
    <submittedName>
        <fullName evidence="7">ABC transporter ATP-binding protein</fullName>
    </submittedName>
</protein>
<dbReference type="RefSeq" id="WP_349426498.1">
    <property type="nucleotide sequence ID" value="NZ_CP151632.1"/>
</dbReference>
<organism evidence="7">
    <name type="scientific">Microbacterium sp. LWS13-1.2</name>
    <dbReference type="NCBI Taxonomy" id="3135264"/>
    <lineage>
        <taxon>Bacteria</taxon>
        <taxon>Bacillati</taxon>
        <taxon>Actinomycetota</taxon>
        <taxon>Actinomycetes</taxon>
        <taxon>Micrococcales</taxon>
        <taxon>Microbacteriaceae</taxon>
        <taxon>Microbacterium</taxon>
    </lineage>
</organism>
<comment type="similarity">
    <text evidence="1">Belongs to the ABC transporter superfamily.</text>
</comment>
<evidence type="ECO:0000256" key="3">
    <source>
        <dbReference type="ARBA" id="ARBA00022741"/>
    </source>
</evidence>
<dbReference type="Gene3D" id="3.40.50.300">
    <property type="entry name" value="P-loop containing nucleotide triphosphate hydrolases"/>
    <property type="match status" value="1"/>
</dbReference>
<dbReference type="SUPFAM" id="SSF52540">
    <property type="entry name" value="P-loop containing nucleoside triphosphate hydrolases"/>
    <property type="match status" value="1"/>
</dbReference>
<keyword evidence="4 7" id="KW-0067">ATP-binding</keyword>
<dbReference type="SMART" id="SM00382">
    <property type="entry name" value="AAA"/>
    <property type="match status" value="1"/>
</dbReference>
<name>A0AAU6SFG7_9MICO</name>
<accession>A0AAU6SFG7</accession>
<dbReference type="InterPro" id="IPR003439">
    <property type="entry name" value="ABC_transporter-like_ATP-bd"/>
</dbReference>
<gene>
    <name evidence="7" type="ORF">MRBLWS13_003384</name>
</gene>
<dbReference type="PROSITE" id="PS50893">
    <property type="entry name" value="ABC_TRANSPORTER_2"/>
    <property type="match status" value="1"/>
</dbReference>
<keyword evidence="2" id="KW-0813">Transport</keyword>
<dbReference type="GO" id="GO:0016887">
    <property type="term" value="F:ATP hydrolysis activity"/>
    <property type="evidence" value="ECO:0007669"/>
    <property type="project" value="InterPro"/>
</dbReference>
<evidence type="ECO:0000256" key="1">
    <source>
        <dbReference type="ARBA" id="ARBA00005417"/>
    </source>
</evidence>
<feature type="region of interest" description="Disordered" evidence="5">
    <location>
        <begin position="306"/>
        <end position="376"/>
    </location>
</feature>
<sequence>MTTPGIVVHGVQRSFGQVQAVRNVTLRAHAGRVTGLVGPNGSGKTTLLLMLASLLAPDTGSIRIDGIDPVADPQAARAVLGWMPDALGAWNSLTSRETLTVTARLYGMPTAAASARADALLHEVGLVDLADAPARVLSRGQKQRLGLARALVHDPRVLLLDEPASGLDPQARIELRLLLRRFAAEGRTVLVSSHILSELEEVVDDAVFLMAGVTVDPARVEAASRRARPWRVRLAGAEPSAESLDHVAGALRVPVESLGVDRRDIVMSFESEDAAAAALRDLLSAGLDVVEYAAAQGALERTFLDLGEGRPPQAPMPSAPTPPAGAPQTPVPPASAPPPAPPTAPASAPPASAPPAPPRPASAAPGGDAGESEATS</sequence>
<reference evidence="7" key="1">
    <citation type="submission" date="2024-04" db="EMBL/GenBank/DDBJ databases">
        <authorList>
            <person name="Roder T."/>
            <person name="Oberhansli S."/>
            <person name="Kreuzer M."/>
        </authorList>
    </citation>
    <scope>NUCLEOTIDE SEQUENCE</scope>
    <source>
        <strain evidence="7">LWS13-1.2</strain>
    </source>
</reference>
<evidence type="ECO:0000256" key="5">
    <source>
        <dbReference type="SAM" id="MobiDB-lite"/>
    </source>
</evidence>
<feature type="domain" description="ABC transporter" evidence="6">
    <location>
        <begin position="6"/>
        <end position="236"/>
    </location>
</feature>
<dbReference type="PANTHER" id="PTHR43335:SF4">
    <property type="entry name" value="ABC TRANSPORTER, ATP-BINDING PROTEIN"/>
    <property type="match status" value="1"/>
</dbReference>
<evidence type="ECO:0000313" key="7">
    <source>
        <dbReference type="EMBL" id="WZO35679.1"/>
    </source>
</evidence>
<dbReference type="PANTHER" id="PTHR43335">
    <property type="entry name" value="ABC TRANSPORTER, ATP-BINDING PROTEIN"/>
    <property type="match status" value="1"/>
</dbReference>